<evidence type="ECO:0000313" key="1">
    <source>
        <dbReference type="EMBL" id="RDI74491.1"/>
    </source>
</evidence>
<dbReference type="Proteomes" id="UP000254134">
    <property type="component" value="Unassembled WGS sequence"/>
</dbReference>
<name>A0A7M2YWI0_9ACTN</name>
<dbReference type="EMBL" id="QQZY01000003">
    <property type="protein sequence ID" value="RDI74491.1"/>
    <property type="molecule type" value="Genomic_DNA"/>
</dbReference>
<organism evidence="1 2">
    <name type="scientific">Gaiella occulta</name>
    <dbReference type="NCBI Taxonomy" id="1002870"/>
    <lineage>
        <taxon>Bacteria</taxon>
        <taxon>Bacillati</taxon>
        <taxon>Actinomycetota</taxon>
        <taxon>Thermoleophilia</taxon>
        <taxon>Gaiellales</taxon>
        <taxon>Gaiellaceae</taxon>
        <taxon>Gaiella</taxon>
    </lineage>
</organism>
<reference evidence="2" key="2">
    <citation type="journal article" date="2019" name="MicrobiologyOpen">
        <title>High-quality draft genome sequence of Gaiella occulta isolated from a 150 meter deep mineral water borehole and comparison with the genome sequences of other deep-branching lineages of the phylum Actinobacteria.</title>
        <authorList>
            <person name="Severino R."/>
            <person name="Froufe H.J.C."/>
            <person name="Barroso C."/>
            <person name="Albuquerque L."/>
            <person name="Lobo-da-Cunha A."/>
            <person name="da Costa M.S."/>
            <person name="Egas C."/>
        </authorList>
    </citation>
    <scope>NUCLEOTIDE SEQUENCE [LARGE SCALE GENOMIC DNA]</scope>
    <source>
        <strain evidence="2">F2-233</strain>
    </source>
</reference>
<accession>A0A7M2YWI0</accession>
<gene>
    <name evidence="1" type="ORF">Gocc_1380</name>
</gene>
<keyword evidence="2" id="KW-1185">Reference proteome</keyword>
<reference evidence="1 2" key="1">
    <citation type="submission" date="2018-07" db="EMBL/GenBank/DDBJ databases">
        <title>High-quality-draft genome sequence of Gaiella occulta.</title>
        <authorList>
            <person name="Severino R."/>
            <person name="Froufe H.J.C."/>
            <person name="Rainey F.A."/>
            <person name="Barroso C."/>
            <person name="Albuquerque L."/>
            <person name="Lobo-Da-Cunha A."/>
            <person name="Da Costa M.S."/>
            <person name="Egas C."/>
        </authorList>
    </citation>
    <scope>NUCLEOTIDE SEQUENCE [LARGE SCALE GENOMIC DNA]</scope>
    <source>
        <strain evidence="1 2">F2-233</strain>
    </source>
</reference>
<comment type="caution">
    <text evidence="1">The sequence shown here is derived from an EMBL/GenBank/DDBJ whole genome shotgun (WGS) entry which is preliminary data.</text>
</comment>
<proteinExistence type="predicted"/>
<evidence type="ECO:0000313" key="2">
    <source>
        <dbReference type="Proteomes" id="UP000254134"/>
    </source>
</evidence>
<dbReference type="AlphaFoldDB" id="A0A7M2YWI0"/>
<sequence length="127" mass="13523">MSNTSSHPAAKRPSFNFGNARIAVDLPEGARFAAVPDGSARGGWAVIQKDGLIRTKLGWFTIRGTPRVTGRRVDGTGRQLRSDVGPLSYSSSGPFYPSLLYFPSFGCWRVTAAAGGAHLSAIVNVTR</sequence>
<protein>
    <submittedName>
        <fullName evidence="1">Uncharacterized protein</fullName>
    </submittedName>
</protein>